<keyword evidence="1" id="KW-0472">Membrane</keyword>
<keyword evidence="1" id="KW-1133">Transmembrane helix</keyword>
<evidence type="ECO:0000313" key="3">
    <source>
        <dbReference type="Proteomes" id="UP000177579"/>
    </source>
</evidence>
<dbReference type="EMBL" id="MFGO01000004">
    <property type="protein sequence ID" value="OGF41830.1"/>
    <property type="molecule type" value="Genomic_DNA"/>
</dbReference>
<feature type="transmembrane region" description="Helical" evidence="1">
    <location>
        <begin position="12"/>
        <end position="35"/>
    </location>
</feature>
<dbReference type="Proteomes" id="UP000177579">
    <property type="component" value="Unassembled WGS sequence"/>
</dbReference>
<sequence length="319" mass="35680">MYKIFLKNSGQSILELVIALGVFLIIITVFTDFIYGNFVLLERGSDYVQAEAIAKEEIEAIRSIKKMTWNEFLYSTSSVSVLNNRWVLNGEGVIGNVGKFFYSSSFYPVYRNTQKDIVEELDGEEDILTKRMKTFIEWETSDGVSAIIEKNSYISAWNSKKWLQTNWSGGPGQSIWGDASKYESDDGNIDIGIGGQLRIVEVATSTYVSSGYAISSAFNTENNSSFVAIFWTENIPLGCDIKIQIKTAPDAGGIPGIWSATWSGPDGEDGNETDYYTVQSGQIINVDHNNDQWIKYKVLLTSDSINTPVLSEVSFYYQQ</sequence>
<name>A0A1F5TS82_9BACT</name>
<gene>
    <name evidence="2" type="ORF">A2531_05380</name>
</gene>
<evidence type="ECO:0000313" key="2">
    <source>
        <dbReference type="EMBL" id="OGF41830.1"/>
    </source>
</evidence>
<protein>
    <submittedName>
        <fullName evidence="2">Uncharacterized protein</fullName>
    </submittedName>
</protein>
<dbReference type="AlphaFoldDB" id="A0A1F5TS82"/>
<comment type="caution">
    <text evidence="2">The sequence shown here is derived from an EMBL/GenBank/DDBJ whole genome shotgun (WGS) entry which is preliminary data.</text>
</comment>
<proteinExistence type="predicted"/>
<keyword evidence="1" id="KW-0812">Transmembrane</keyword>
<organism evidence="2 3">
    <name type="scientific">Candidatus Falkowbacteria bacterium RIFOXYD2_FULL_34_120</name>
    <dbReference type="NCBI Taxonomy" id="1798007"/>
    <lineage>
        <taxon>Bacteria</taxon>
        <taxon>Candidatus Falkowiibacteriota</taxon>
    </lineage>
</organism>
<accession>A0A1F5TS82</accession>
<evidence type="ECO:0000256" key="1">
    <source>
        <dbReference type="SAM" id="Phobius"/>
    </source>
</evidence>
<reference evidence="2 3" key="1">
    <citation type="journal article" date="2016" name="Nat. Commun.">
        <title>Thousands of microbial genomes shed light on interconnected biogeochemical processes in an aquifer system.</title>
        <authorList>
            <person name="Anantharaman K."/>
            <person name="Brown C.T."/>
            <person name="Hug L.A."/>
            <person name="Sharon I."/>
            <person name="Castelle C.J."/>
            <person name="Probst A.J."/>
            <person name="Thomas B.C."/>
            <person name="Singh A."/>
            <person name="Wilkins M.J."/>
            <person name="Karaoz U."/>
            <person name="Brodie E.L."/>
            <person name="Williams K.H."/>
            <person name="Hubbard S.S."/>
            <person name="Banfield J.F."/>
        </authorList>
    </citation>
    <scope>NUCLEOTIDE SEQUENCE [LARGE SCALE GENOMIC DNA]</scope>
</reference>